<feature type="transmembrane region" description="Helical" evidence="1">
    <location>
        <begin position="74"/>
        <end position="94"/>
    </location>
</feature>
<keyword evidence="1" id="KW-0812">Transmembrane</keyword>
<sequence length="107" mass="12651">MFDDLLVLLKNQELFEGFLHYFLLIALLILFLFRFLIRSKEGIRFLKISAYLILIIYVSLISGSAFISGDYSRIWGLGGYFIFFYGISTVPKFLKWYDGKIDKWNQK</sequence>
<dbReference type="EMBL" id="CP029463">
    <property type="protein sequence ID" value="AWM12477.1"/>
    <property type="molecule type" value="Genomic_DNA"/>
</dbReference>
<keyword evidence="3" id="KW-1185">Reference proteome</keyword>
<protein>
    <submittedName>
        <fullName evidence="2">Uncharacterized protein</fullName>
    </submittedName>
</protein>
<accession>A0A2U8QQW9</accession>
<dbReference type="RefSeq" id="WP_109567886.1">
    <property type="nucleotide sequence ID" value="NZ_CP029463.1"/>
</dbReference>
<name>A0A2U8QQW9_9FLAO</name>
<reference evidence="2 3" key="1">
    <citation type="submission" date="2018-05" db="EMBL/GenBank/DDBJ databases">
        <title>Flavobacterium sp. MEBiC07310.</title>
        <authorList>
            <person name="Baek K."/>
        </authorList>
    </citation>
    <scope>NUCLEOTIDE SEQUENCE [LARGE SCALE GENOMIC DNA]</scope>
    <source>
        <strain evidence="2 3">MEBiC07310</strain>
    </source>
</reference>
<evidence type="ECO:0000313" key="2">
    <source>
        <dbReference type="EMBL" id="AWM12477.1"/>
    </source>
</evidence>
<feature type="transmembrane region" description="Helical" evidence="1">
    <location>
        <begin position="18"/>
        <end position="37"/>
    </location>
</feature>
<feature type="transmembrane region" description="Helical" evidence="1">
    <location>
        <begin position="49"/>
        <end position="68"/>
    </location>
</feature>
<keyword evidence="1" id="KW-0472">Membrane</keyword>
<dbReference type="KEGG" id="fse:DI487_00340"/>
<evidence type="ECO:0000313" key="3">
    <source>
        <dbReference type="Proteomes" id="UP000245429"/>
    </source>
</evidence>
<dbReference type="Proteomes" id="UP000245429">
    <property type="component" value="Chromosome"/>
</dbReference>
<evidence type="ECO:0000256" key="1">
    <source>
        <dbReference type="SAM" id="Phobius"/>
    </source>
</evidence>
<proteinExistence type="predicted"/>
<gene>
    <name evidence="2" type="ORF">DI487_00340</name>
</gene>
<dbReference type="AlphaFoldDB" id="A0A2U8QQW9"/>
<keyword evidence="1" id="KW-1133">Transmembrane helix</keyword>
<organism evidence="2 3">
    <name type="scientific">Flavobacterium sediminis</name>
    <dbReference type="NCBI Taxonomy" id="2201181"/>
    <lineage>
        <taxon>Bacteria</taxon>
        <taxon>Pseudomonadati</taxon>
        <taxon>Bacteroidota</taxon>
        <taxon>Flavobacteriia</taxon>
        <taxon>Flavobacteriales</taxon>
        <taxon>Flavobacteriaceae</taxon>
        <taxon>Flavobacterium</taxon>
    </lineage>
</organism>